<evidence type="ECO:0000256" key="20">
    <source>
        <dbReference type="SAM" id="Phobius"/>
    </source>
</evidence>
<dbReference type="PANTHER" id="PTHR32444:SF118">
    <property type="entry name" value="OS09G0551150 PROTEIN"/>
    <property type="match status" value="1"/>
</dbReference>
<dbReference type="GO" id="GO:0051707">
    <property type="term" value="P:response to other organism"/>
    <property type="evidence" value="ECO:0007669"/>
    <property type="project" value="UniProtKB-ARBA"/>
</dbReference>
<evidence type="ECO:0000256" key="1">
    <source>
        <dbReference type="ARBA" id="ARBA00004251"/>
    </source>
</evidence>
<keyword evidence="7 20" id="KW-0812">Transmembrane</keyword>
<evidence type="ECO:0000256" key="10">
    <source>
        <dbReference type="ARBA" id="ARBA00022741"/>
    </source>
</evidence>
<gene>
    <name evidence="24" type="ORF">FCM35_KLT15054</name>
</gene>
<evidence type="ECO:0000256" key="15">
    <source>
        <dbReference type="ARBA" id="ARBA00023157"/>
    </source>
</evidence>
<evidence type="ECO:0000256" key="21">
    <source>
        <dbReference type="SAM" id="SignalP"/>
    </source>
</evidence>
<dbReference type="PROSITE" id="PS50948">
    <property type="entry name" value="PAN"/>
    <property type="match status" value="1"/>
</dbReference>
<comment type="catalytic activity">
    <reaction evidence="19">
        <text>L-seryl-[protein] + ATP = O-phospho-L-seryl-[protein] + ADP + H(+)</text>
        <dbReference type="Rhea" id="RHEA:17989"/>
        <dbReference type="Rhea" id="RHEA-COMP:9863"/>
        <dbReference type="Rhea" id="RHEA-COMP:11604"/>
        <dbReference type="ChEBI" id="CHEBI:15378"/>
        <dbReference type="ChEBI" id="CHEBI:29999"/>
        <dbReference type="ChEBI" id="CHEBI:30616"/>
        <dbReference type="ChEBI" id="CHEBI:83421"/>
        <dbReference type="ChEBI" id="CHEBI:456216"/>
        <dbReference type="EC" id="2.7.11.1"/>
    </reaction>
</comment>
<dbReference type="CDD" id="cd01098">
    <property type="entry name" value="PAN_AP_plant"/>
    <property type="match status" value="1"/>
</dbReference>
<evidence type="ECO:0000256" key="8">
    <source>
        <dbReference type="ARBA" id="ARBA00022729"/>
    </source>
</evidence>
<dbReference type="OrthoDB" id="1910371at2759"/>
<comment type="subcellular location">
    <subcellularLocation>
        <location evidence="1">Cell membrane</location>
        <topology evidence="1">Single-pass type I membrane protein</topology>
    </subcellularLocation>
</comment>
<dbReference type="Pfam" id="PF08276">
    <property type="entry name" value="PAN_2"/>
    <property type="match status" value="1"/>
</dbReference>
<dbReference type="GO" id="GO:0005886">
    <property type="term" value="C:plasma membrane"/>
    <property type="evidence" value="ECO:0007669"/>
    <property type="project" value="UniProtKB-SubCell"/>
</dbReference>
<feature type="domain" description="Bulb-type lectin" evidence="22">
    <location>
        <begin position="27"/>
        <end position="159"/>
    </location>
</feature>
<keyword evidence="9 24" id="KW-0430">Lectin</keyword>
<evidence type="ECO:0000256" key="17">
    <source>
        <dbReference type="ARBA" id="ARBA00023180"/>
    </source>
</evidence>
<comment type="catalytic activity">
    <reaction evidence="18">
        <text>L-threonyl-[protein] + ATP = O-phospho-L-threonyl-[protein] + ADP + H(+)</text>
        <dbReference type="Rhea" id="RHEA:46608"/>
        <dbReference type="Rhea" id="RHEA-COMP:11060"/>
        <dbReference type="Rhea" id="RHEA-COMP:11605"/>
        <dbReference type="ChEBI" id="CHEBI:15378"/>
        <dbReference type="ChEBI" id="CHEBI:30013"/>
        <dbReference type="ChEBI" id="CHEBI:30616"/>
        <dbReference type="ChEBI" id="CHEBI:61977"/>
        <dbReference type="ChEBI" id="CHEBI:456216"/>
        <dbReference type="EC" id="2.7.11.1"/>
    </reaction>
</comment>
<dbReference type="InterPro" id="IPR001480">
    <property type="entry name" value="Bulb-type_lectin_dom"/>
</dbReference>
<evidence type="ECO:0000256" key="4">
    <source>
        <dbReference type="ARBA" id="ARBA00022527"/>
    </source>
</evidence>
<keyword evidence="8 21" id="KW-0732">Signal</keyword>
<dbReference type="InterPro" id="IPR000858">
    <property type="entry name" value="S_locus_glycoprot_dom"/>
</dbReference>
<dbReference type="Gene3D" id="3.30.200.20">
    <property type="entry name" value="Phosphorylase Kinase, domain 1"/>
    <property type="match status" value="1"/>
</dbReference>
<dbReference type="Gene3D" id="2.90.10.10">
    <property type="entry name" value="Bulb-type lectin domain"/>
    <property type="match status" value="1"/>
</dbReference>
<keyword evidence="14 20" id="KW-0472">Membrane</keyword>
<dbReference type="InterPro" id="IPR011009">
    <property type="entry name" value="Kinase-like_dom_sf"/>
</dbReference>
<dbReference type="SMART" id="SM00473">
    <property type="entry name" value="PAN_AP"/>
    <property type="match status" value="1"/>
</dbReference>
<keyword evidence="25" id="KW-1185">Reference proteome</keyword>
<dbReference type="PANTHER" id="PTHR32444">
    <property type="entry name" value="BULB-TYPE LECTIN DOMAIN-CONTAINING PROTEIN"/>
    <property type="match status" value="1"/>
</dbReference>
<keyword evidence="5" id="KW-0597">Phosphoprotein</keyword>
<evidence type="ECO:0000256" key="14">
    <source>
        <dbReference type="ARBA" id="ARBA00023136"/>
    </source>
</evidence>
<dbReference type="EC" id="2.7.11.1" evidence="2"/>
<feature type="transmembrane region" description="Helical" evidence="20">
    <location>
        <begin position="445"/>
        <end position="468"/>
    </location>
</feature>
<keyword evidence="13 20" id="KW-1133">Transmembrane helix</keyword>
<feature type="domain" description="Apple" evidence="23">
    <location>
        <begin position="356"/>
        <end position="435"/>
    </location>
</feature>
<keyword evidence="15" id="KW-1015">Disulfide bond</keyword>
<accession>A0A833Q830</accession>
<keyword evidence="3" id="KW-1003">Cell membrane</keyword>
<organism evidence="24 25">
    <name type="scientific">Carex littledalei</name>
    <dbReference type="NCBI Taxonomy" id="544730"/>
    <lineage>
        <taxon>Eukaryota</taxon>
        <taxon>Viridiplantae</taxon>
        <taxon>Streptophyta</taxon>
        <taxon>Embryophyta</taxon>
        <taxon>Tracheophyta</taxon>
        <taxon>Spermatophyta</taxon>
        <taxon>Magnoliopsida</taxon>
        <taxon>Liliopsida</taxon>
        <taxon>Poales</taxon>
        <taxon>Cyperaceae</taxon>
        <taxon>Cyperoideae</taxon>
        <taxon>Cariceae</taxon>
        <taxon>Carex</taxon>
        <taxon>Carex subgen. Euthyceras</taxon>
    </lineage>
</organism>
<keyword evidence="17" id="KW-0325">Glycoprotein</keyword>
<dbReference type="CDD" id="cd00053">
    <property type="entry name" value="EGF"/>
    <property type="match status" value="1"/>
</dbReference>
<protein>
    <recommendedName>
        <fullName evidence="2">non-specific serine/threonine protein kinase</fullName>
        <ecNumber evidence="2">2.7.11.1</ecNumber>
    </recommendedName>
</protein>
<keyword evidence="11 24" id="KW-0418">Kinase</keyword>
<dbReference type="Pfam" id="PF00954">
    <property type="entry name" value="S_locus_glycop"/>
    <property type="match status" value="1"/>
</dbReference>
<dbReference type="GO" id="GO:0004674">
    <property type="term" value="F:protein serine/threonine kinase activity"/>
    <property type="evidence" value="ECO:0007669"/>
    <property type="project" value="UniProtKB-KW"/>
</dbReference>
<evidence type="ECO:0000256" key="5">
    <source>
        <dbReference type="ARBA" id="ARBA00022553"/>
    </source>
</evidence>
<dbReference type="FunFam" id="2.90.10.10:FF:000009">
    <property type="entry name" value="Receptor-like serine/threonine-protein kinase SD1-8"/>
    <property type="match status" value="1"/>
</dbReference>
<evidence type="ECO:0000256" key="11">
    <source>
        <dbReference type="ARBA" id="ARBA00022777"/>
    </source>
</evidence>
<evidence type="ECO:0000256" key="2">
    <source>
        <dbReference type="ARBA" id="ARBA00012513"/>
    </source>
</evidence>
<evidence type="ECO:0000256" key="16">
    <source>
        <dbReference type="ARBA" id="ARBA00023170"/>
    </source>
</evidence>
<feature type="chain" id="PRO_5032310694" description="non-specific serine/threonine protein kinase" evidence="21">
    <location>
        <begin position="31"/>
        <end position="651"/>
    </location>
</feature>
<evidence type="ECO:0000256" key="3">
    <source>
        <dbReference type="ARBA" id="ARBA00022475"/>
    </source>
</evidence>
<dbReference type="CDD" id="cd00028">
    <property type="entry name" value="B_lectin"/>
    <property type="match status" value="1"/>
</dbReference>
<evidence type="ECO:0000256" key="13">
    <source>
        <dbReference type="ARBA" id="ARBA00022989"/>
    </source>
</evidence>
<dbReference type="Proteomes" id="UP000623129">
    <property type="component" value="Unassembled WGS sequence"/>
</dbReference>
<proteinExistence type="predicted"/>
<keyword evidence="12" id="KW-0067">ATP-binding</keyword>
<name>A0A833Q830_9POAL</name>
<evidence type="ECO:0000256" key="12">
    <source>
        <dbReference type="ARBA" id="ARBA00022840"/>
    </source>
</evidence>
<evidence type="ECO:0000256" key="19">
    <source>
        <dbReference type="ARBA" id="ARBA00048679"/>
    </source>
</evidence>
<dbReference type="SUPFAM" id="SSF56112">
    <property type="entry name" value="Protein kinase-like (PK-like)"/>
    <property type="match status" value="1"/>
</dbReference>
<dbReference type="AlphaFoldDB" id="A0A833Q830"/>
<evidence type="ECO:0000256" key="6">
    <source>
        <dbReference type="ARBA" id="ARBA00022679"/>
    </source>
</evidence>
<evidence type="ECO:0000313" key="24">
    <source>
        <dbReference type="EMBL" id="KAF3320920.1"/>
    </source>
</evidence>
<dbReference type="InterPro" id="IPR036426">
    <property type="entry name" value="Bulb-type_lectin_dom_sf"/>
</dbReference>
<evidence type="ECO:0000313" key="25">
    <source>
        <dbReference type="Proteomes" id="UP000623129"/>
    </source>
</evidence>
<comment type="caution">
    <text evidence="24">The sequence shown here is derived from an EMBL/GenBank/DDBJ whole genome shotgun (WGS) entry which is preliminary data.</text>
</comment>
<dbReference type="PROSITE" id="PS50927">
    <property type="entry name" value="BULB_LECTIN"/>
    <property type="match status" value="1"/>
</dbReference>
<feature type="signal peptide" evidence="21">
    <location>
        <begin position="1"/>
        <end position="30"/>
    </location>
</feature>
<dbReference type="SUPFAM" id="SSF51110">
    <property type="entry name" value="alpha-D-mannose-specific plant lectins"/>
    <property type="match status" value="1"/>
</dbReference>
<dbReference type="GO" id="GO:0048544">
    <property type="term" value="P:recognition of pollen"/>
    <property type="evidence" value="ECO:0007669"/>
    <property type="project" value="InterPro"/>
</dbReference>
<dbReference type="SUPFAM" id="SSF57414">
    <property type="entry name" value="Hairpin loop containing domain-like"/>
    <property type="match status" value="1"/>
</dbReference>
<evidence type="ECO:0000259" key="23">
    <source>
        <dbReference type="PROSITE" id="PS50948"/>
    </source>
</evidence>
<evidence type="ECO:0000256" key="9">
    <source>
        <dbReference type="ARBA" id="ARBA00022734"/>
    </source>
</evidence>
<dbReference type="SMART" id="SM00108">
    <property type="entry name" value="B_lectin"/>
    <property type="match status" value="1"/>
</dbReference>
<dbReference type="EMBL" id="SWLB01000028">
    <property type="protein sequence ID" value="KAF3320920.1"/>
    <property type="molecule type" value="Genomic_DNA"/>
</dbReference>
<dbReference type="InterPro" id="IPR003609">
    <property type="entry name" value="Pan_app"/>
</dbReference>
<keyword evidence="6" id="KW-0808">Transferase</keyword>
<keyword evidence="16 24" id="KW-0675">Receptor</keyword>
<reference evidence="24" key="1">
    <citation type="submission" date="2020-01" db="EMBL/GenBank/DDBJ databases">
        <title>Genome sequence of Kobresia littledalei, the first chromosome-level genome in the family Cyperaceae.</title>
        <authorList>
            <person name="Qu G."/>
        </authorList>
    </citation>
    <scope>NUCLEOTIDE SEQUENCE</scope>
    <source>
        <strain evidence="24">C.B.Clarke</strain>
        <tissue evidence="24">Leaf</tissue>
    </source>
</reference>
<evidence type="ECO:0000259" key="22">
    <source>
        <dbReference type="PROSITE" id="PS50927"/>
    </source>
</evidence>
<evidence type="ECO:0000256" key="7">
    <source>
        <dbReference type="ARBA" id="ARBA00022692"/>
    </source>
</evidence>
<dbReference type="GO" id="GO:0030246">
    <property type="term" value="F:carbohydrate binding"/>
    <property type="evidence" value="ECO:0007669"/>
    <property type="project" value="UniProtKB-KW"/>
</dbReference>
<dbReference type="Pfam" id="PF01453">
    <property type="entry name" value="B_lectin"/>
    <property type="match status" value="1"/>
</dbReference>
<sequence>MLSSFTFFSSLSSFPLFLSVISSLCFLSRATTSDTLKPGQSLSTVDGSTLVSRNGVFELGFFSPGNSSNRYVAIWYHDISPTSTIWIANREIPILPSSAASLTLMDSGNLALISSSAIGNVTVWATNTSSLNSTTLKLSDEGNLVLSVTSSDTRGDVAVLWQSFDHMSNTFIQGMRMGINTKTGARQLVTSWRSPDDPAPGNFIMGLDPNGSTQVFIWKNSTIPYWRSGEWNGASNFIGIPWLPLYSKGVYLEIKGDEKYYTVKVTNNTLQRFVLQWNGVESIYLYKTKEKVWEDSWDQPKKQCELYGACGPNGLCKNNGDMASCVCLDGYVPKSDKEWKASIWSGGCVRHVALGCQQNKGGDGYKTIPGMKLPDHTVRVQNIADSDTCGSHCSKNCTCNAYAFVPTVGCMLWCGDLIDLYHFDQGGYDLYVKVPASLLGSDHSVAIISGTVSASLVFLLVAGTFLWWKFIHCSKRKGKLNISCQSQQLSEGILRMRKDFSGPSQFADESEDGEKFELPLFTFGCLAIATKNFGTSNKLGQGGFGLVYKAYKLWYEEKASDLIDPTIKETCSIPEVLRCIQVALLCVQDLAYDRPEIPLVIKMITSENPSFPAPRRPTFTLQGYSSKKNGMNNRDELMSACDVTITRLQGR</sequence>
<keyword evidence="10" id="KW-0547">Nucleotide-binding</keyword>
<dbReference type="GO" id="GO:0005524">
    <property type="term" value="F:ATP binding"/>
    <property type="evidence" value="ECO:0007669"/>
    <property type="project" value="UniProtKB-KW"/>
</dbReference>
<evidence type="ECO:0000256" key="18">
    <source>
        <dbReference type="ARBA" id="ARBA00047899"/>
    </source>
</evidence>
<keyword evidence="4" id="KW-0723">Serine/threonine-protein kinase</keyword>